<evidence type="ECO:0000259" key="2">
    <source>
        <dbReference type="Pfam" id="PF13791"/>
    </source>
</evidence>
<proteinExistence type="predicted"/>
<evidence type="ECO:0000313" key="4">
    <source>
        <dbReference type="EMBL" id="MDR6226175.1"/>
    </source>
</evidence>
<evidence type="ECO:0000259" key="3">
    <source>
        <dbReference type="Pfam" id="PF13800"/>
    </source>
</evidence>
<dbReference type="InterPro" id="IPR025672">
    <property type="entry name" value="Sigma_reg_C_dom"/>
</dbReference>
<evidence type="ECO:0000256" key="1">
    <source>
        <dbReference type="SAM" id="Phobius"/>
    </source>
</evidence>
<keyword evidence="1" id="KW-0812">Transmembrane</keyword>
<gene>
    <name evidence="4" type="ORF">JOE21_002181</name>
</gene>
<evidence type="ECO:0008006" key="6">
    <source>
        <dbReference type="Google" id="ProtNLM"/>
    </source>
</evidence>
<dbReference type="RefSeq" id="WP_309865727.1">
    <property type="nucleotide sequence ID" value="NZ_JAVDQG010000004.1"/>
</dbReference>
<name>A0ABU1IN06_9BACL</name>
<feature type="transmembrane region" description="Helical" evidence="1">
    <location>
        <begin position="68"/>
        <end position="89"/>
    </location>
</feature>
<keyword evidence="1" id="KW-0472">Membrane</keyword>
<feature type="domain" description="Sigma factor regulator N-terminal" evidence="3">
    <location>
        <begin position="59"/>
        <end position="141"/>
    </location>
</feature>
<organism evidence="4 5">
    <name type="scientific">Desmospora profundinema</name>
    <dbReference type="NCBI Taxonomy" id="1571184"/>
    <lineage>
        <taxon>Bacteria</taxon>
        <taxon>Bacillati</taxon>
        <taxon>Bacillota</taxon>
        <taxon>Bacilli</taxon>
        <taxon>Bacillales</taxon>
        <taxon>Thermoactinomycetaceae</taxon>
        <taxon>Desmospora</taxon>
    </lineage>
</organism>
<evidence type="ECO:0000313" key="5">
    <source>
        <dbReference type="Proteomes" id="UP001185012"/>
    </source>
</evidence>
<comment type="caution">
    <text evidence="4">The sequence shown here is derived from an EMBL/GenBank/DDBJ whole genome shotgun (WGS) entry which is preliminary data.</text>
</comment>
<sequence>MSEDFKEKWKQYREGTLTEEERAEVELELEKLEAYQTYLKERREKEESLVPKRVQWWRKWGPRLRRGALVTAILFVVGIVLTVLTAVYYDSGDRLENYSDVAQATVALTQPNVETGGMNTSTGFFFKLNLSSDLKKRIGDEFTKAGTLDVDLFFNRVSDRRWDWRLDEPGWEPFHEAEQNDGLGWSRLENLPKGTVVEAYLAFDRPYQTQEVLDHMNPYRFLPVWYAVDTGEESGKWEEDDWLDERIGFPHEGIWLDRFAESREETVEGRFFFGLGTVTSESIEFPEMDEYGSADIREQNFMDTFRFVVDHADMADQIVGFPTVRWEERFRYVEQNGVQIYGAVITGPTKEVLKLKEEKWVKGVHVGEVRLWNWNWGDADET</sequence>
<dbReference type="InterPro" id="IPR029101">
    <property type="entry name" value="Sigma_reg_N"/>
</dbReference>
<keyword evidence="1" id="KW-1133">Transmembrane helix</keyword>
<accession>A0ABU1IN06</accession>
<protein>
    <recommendedName>
        <fullName evidence="6">Anti-sigma factor</fullName>
    </recommendedName>
</protein>
<keyword evidence="5" id="KW-1185">Reference proteome</keyword>
<dbReference type="Pfam" id="PF13791">
    <property type="entry name" value="Sigma_reg_C"/>
    <property type="match status" value="1"/>
</dbReference>
<reference evidence="4 5" key="1">
    <citation type="submission" date="2023-07" db="EMBL/GenBank/DDBJ databases">
        <title>Genomic Encyclopedia of Type Strains, Phase IV (KMG-IV): sequencing the most valuable type-strain genomes for metagenomic binning, comparative biology and taxonomic classification.</title>
        <authorList>
            <person name="Goeker M."/>
        </authorList>
    </citation>
    <scope>NUCLEOTIDE SEQUENCE [LARGE SCALE GENOMIC DNA]</scope>
    <source>
        <strain evidence="4 5">DSM 45903</strain>
    </source>
</reference>
<dbReference type="Proteomes" id="UP001185012">
    <property type="component" value="Unassembled WGS sequence"/>
</dbReference>
<dbReference type="EMBL" id="JAVDQG010000004">
    <property type="protein sequence ID" value="MDR6226175.1"/>
    <property type="molecule type" value="Genomic_DNA"/>
</dbReference>
<feature type="domain" description="Sigma factor regulator C-terminal" evidence="2">
    <location>
        <begin position="188"/>
        <end position="368"/>
    </location>
</feature>
<dbReference type="Pfam" id="PF13800">
    <property type="entry name" value="Sigma_reg_N"/>
    <property type="match status" value="1"/>
</dbReference>